<comment type="caution">
    <text evidence="1">The sequence shown here is derived from an EMBL/GenBank/DDBJ whole genome shotgun (WGS) entry which is preliminary data.</text>
</comment>
<evidence type="ECO:0000313" key="2">
    <source>
        <dbReference type="Proteomes" id="UP001433508"/>
    </source>
</evidence>
<accession>A0ACC3T7F7</accession>
<sequence>MHGRFSRRPSSVADSFLPAALVEQQQQQPQQQQQQLGRPPGPQPPPPQQALYPFAPPLLQSLGNPFVAQFLPQSQPPHHHHSTHSYPHHYHHRQYIAQPSTSSTTSTSSGGLPRGPPRKPKQSGHALWVGNLPLVTTVLDLRDMFASPDIESVFLISKSNCAFVNYSSDGAVRDALEKFKRSGGVLKGTKLVARMQRGSVADRTAPTHADDATEPAGSITGEPGGSASSTQPRPHRPDAFFVVKSLTVEDLELSVQTGVWATQAHNERVLNDAYHSGDNVYLIFSANKSGEYFGYARMAGPIVPEETSDDTSKRQDSGTEEKAAAPPPELEEDEDEALVSGTASEASSVAAQSGQQVHQPTDLPKTTYTPVTVSAPAGRIIDDSSRGTIFWEVVSEQSPSDTAQPSSATSPSMSTSPTSDTSVLKSWGTPFKVTWISTTRVPFFKTKGLKNAWNANRDVKIARDGTELEPSVGRKLLQLFGGVSPGVTEVPEAEPADAEKEPPRGPVVVESNITSVTEGAGDS</sequence>
<proteinExistence type="predicted"/>
<dbReference type="Proteomes" id="UP001433508">
    <property type="component" value="Unassembled WGS sequence"/>
</dbReference>
<gene>
    <name evidence="1" type="ORF">V1525DRAFT_339121</name>
</gene>
<evidence type="ECO:0000313" key="1">
    <source>
        <dbReference type="EMBL" id="KAK9239640.1"/>
    </source>
</evidence>
<dbReference type="EMBL" id="MU971345">
    <property type="protein sequence ID" value="KAK9239640.1"/>
    <property type="molecule type" value="Genomic_DNA"/>
</dbReference>
<name>A0ACC3T7F7_LIPKO</name>
<organism evidence="1 2">
    <name type="scientific">Lipomyces kononenkoae</name>
    <name type="common">Yeast</name>
    <dbReference type="NCBI Taxonomy" id="34357"/>
    <lineage>
        <taxon>Eukaryota</taxon>
        <taxon>Fungi</taxon>
        <taxon>Dikarya</taxon>
        <taxon>Ascomycota</taxon>
        <taxon>Saccharomycotina</taxon>
        <taxon>Lipomycetes</taxon>
        <taxon>Lipomycetales</taxon>
        <taxon>Lipomycetaceae</taxon>
        <taxon>Lipomyces</taxon>
    </lineage>
</organism>
<reference evidence="2" key="1">
    <citation type="journal article" date="2024" name="Front. Bioeng. Biotechnol.">
        <title>Genome-scale model development and genomic sequencing of the oleaginous clade Lipomyces.</title>
        <authorList>
            <person name="Czajka J.J."/>
            <person name="Han Y."/>
            <person name="Kim J."/>
            <person name="Mondo S.J."/>
            <person name="Hofstad B.A."/>
            <person name="Robles A."/>
            <person name="Haridas S."/>
            <person name="Riley R."/>
            <person name="LaButti K."/>
            <person name="Pangilinan J."/>
            <person name="Andreopoulos W."/>
            <person name="Lipzen A."/>
            <person name="Yan J."/>
            <person name="Wang M."/>
            <person name="Ng V."/>
            <person name="Grigoriev I.V."/>
            <person name="Spatafora J.W."/>
            <person name="Magnuson J.K."/>
            <person name="Baker S.E."/>
            <person name="Pomraning K.R."/>
        </authorList>
    </citation>
    <scope>NUCLEOTIDE SEQUENCE [LARGE SCALE GENOMIC DNA]</scope>
    <source>
        <strain evidence="2">CBS 7786</strain>
    </source>
</reference>
<keyword evidence="2" id="KW-1185">Reference proteome</keyword>
<protein>
    <submittedName>
        <fullName evidence="1">YT521-B-like domain-containing protein</fullName>
    </submittedName>
</protein>